<feature type="transmembrane region" description="Helical" evidence="7">
    <location>
        <begin position="186"/>
        <end position="207"/>
    </location>
</feature>
<dbReference type="AlphaFoldDB" id="F5YEM8"/>
<dbReference type="Pfam" id="PF00528">
    <property type="entry name" value="BPD_transp_1"/>
    <property type="match status" value="1"/>
</dbReference>
<comment type="similarity">
    <text evidence="7">Belongs to the binding-protein-dependent transport system permease family.</text>
</comment>
<dbReference type="EMBL" id="CP001841">
    <property type="protein sequence ID" value="AEF83374.1"/>
    <property type="molecule type" value="Genomic_DNA"/>
</dbReference>
<dbReference type="GO" id="GO:0055085">
    <property type="term" value="P:transmembrane transport"/>
    <property type="evidence" value="ECO:0007669"/>
    <property type="project" value="InterPro"/>
</dbReference>
<name>F5YEM8_LEAAZ</name>
<feature type="transmembrane region" description="Helical" evidence="7">
    <location>
        <begin position="66"/>
        <end position="86"/>
    </location>
</feature>
<keyword evidence="2 7" id="KW-0813">Transport</keyword>
<dbReference type="RefSeq" id="WP_015710531.1">
    <property type="nucleotide sequence ID" value="NC_015577.1"/>
</dbReference>
<dbReference type="InParanoid" id="F5YEM8"/>
<feature type="transmembrane region" description="Helical" evidence="7">
    <location>
        <begin position="281"/>
        <end position="299"/>
    </location>
</feature>
<feature type="transmembrane region" description="Helical" evidence="7">
    <location>
        <begin position="160"/>
        <end position="180"/>
    </location>
</feature>
<keyword evidence="4 7" id="KW-0812">Transmembrane</keyword>
<sequence length="311" mass="34578">MTEKTISIKKRFLRICHGLFIVFLLIQLFPDKISKESFAYYSIIFASLLEILILAVSLFTKKEKSLNLIIDIVSFVYVFLILWTLGTAKFNILKASFFPPPGAVFEQALRDRGAIFVNIRTSLGIVIQGYFLALVIAIPLGLFMGWSIRTGNAATYISKFLGSIPPVVYIPYGIALLPTFRSVSVMVIFLASFWPALAGTMSGVLNVERQIIDSAKSLNVHKASMLFQIILPASLPQIFIGCNQGLSVSFILLTSAEMIGARSGLGYYVKNFSDLGDYTRIIVGVLVIGIVVTVIVFFFNKLQSFLLRWKN</sequence>
<dbReference type="STRING" id="545695.TREAZ_1482"/>
<feature type="transmembrane region" description="Helical" evidence="7">
    <location>
        <begin position="219"/>
        <end position="240"/>
    </location>
</feature>
<feature type="domain" description="ABC transmembrane type-1" evidence="8">
    <location>
        <begin position="119"/>
        <end position="299"/>
    </location>
</feature>
<dbReference type="InterPro" id="IPR035906">
    <property type="entry name" value="MetI-like_sf"/>
</dbReference>
<keyword evidence="6 7" id="KW-0472">Membrane</keyword>
<feature type="transmembrane region" description="Helical" evidence="7">
    <location>
        <begin position="41"/>
        <end position="59"/>
    </location>
</feature>
<dbReference type="eggNOG" id="COG0600">
    <property type="taxonomic scope" value="Bacteria"/>
</dbReference>
<evidence type="ECO:0000259" key="8">
    <source>
        <dbReference type="PROSITE" id="PS50928"/>
    </source>
</evidence>
<dbReference type="GO" id="GO:0005886">
    <property type="term" value="C:plasma membrane"/>
    <property type="evidence" value="ECO:0007669"/>
    <property type="project" value="UniProtKB-SubCell"/>
</dbReference>
<keyword evidence="3" id="KW-1003">Cell membrane</keyword>
<evidence type="ECO:0000256" key="7">
    <source>
        <dbReference type="RuleBase" id="RU363032"/>
    </source>
</evidence>
<keyword evidence="5 7" id="KW-1133">Transmembrane helix</keyword>
<dbReference type="CDD" id="cd06261">
    <property type="entry name" value="TM_PBP2"/>
    <property type="match status" value="1"/>
</dbReference>
<evidence type="ECO:0000256" key="5">
    <source>
        <dbReference type="ARBA" id="ARBA00022989"/>
    </source>
</evidence>
<comment type="subcellular location">
    <subcellularLocation>
        <location evidence="1 7">Cell membrane</location>
        <topology evidence="1 7">Multi-pass membrane protein</topology>
    </subcellularLocation>
</comment>
<dbReference type="PANTHER" id="PTHR30151:SF0">
    <property type="entry name" value="ABC TRANSPORTER PERMEASE PROTEIN MJ0413-RELATED"/>
    <property type="match status" value="1"/>
</dbReference>
<evidence type="ECO:0000313" key="10">
    <source>
        <dbReference type="Proteomes" id="UP000009222"/>
    </source>
</evidence>
<dbReference type="SUPFAM" id="SSF161098">
    <property type="entry name" value="MetI-like"/>
    <property type="match status" value="1"/>
</dbReference>
<evidence type="ECO:0000313" key="9">
    <source>
        <dbReference type="EMBL" id="AEF83374.1"/>
    </source>
</evidence>
<evidence type="ECO:0000256" key="6">
    <source>
        <dbReference type="ARBA" id="ARBA00023136"/>
    </source>
</evidence>
<proteinExistence type="inferred from homology"/>
<reference evidence="9 10" key="2">
    <citation type="journal article" date="2011" name="ISME J.">
        <title>RNA-seq reveals cooperative metabolic interactions between two termite-gut spirochete species in co-culture.</title>
        <authorList>
            <person name="Rosenthal A.Z."/>
            <person name="Matson E.G."/>
            <person name="Eldar A."/>
            <person name="Leadbetter J.R."/>
        </authorList>
    </citation>
    <scope>NUCLEOTIDE SEQUENCE [LARGE SCALE GENOMIC DNA]</scope>
    <source>
        <strain evidence="10">ATCC BAA-888 / DSM 13862 / ZAS-9</strain>
    </source>
</reference>
<reference evidence="10" key="1">
    <citation type="submission" date="2009-12" db="EMBL/GenBank/DDBJ databases">
        <title>Complete sequence of Treponema azotonutricium strain ZAS-9.</title>
        <authorList>
            <person name="Tetu S.G."/>
            <person name="Matson E."/>
            <person name="Ren Q."/>
            <person name="Seshadri R."/>
            <person name="Elbourne L."/>
            <person name="Hassan K.A."/>
            <person name="Durkin A."/>
            <person name="Radune D."/>
            <person name="Mohamoud Y."/>
            <person name="Shay R."/>
            <person name="Jin S."/>
            <person name="Zhang X."/>
            <person name="Lucey K."/>
            <person name="Ballor N.R."/>
            <person name="Ottesen E."/>
            <person name="Rosenthal R."/>
            <person name="Allen A."/>
            <person name="Leadbetter J.R."/>
            <person name="Paulsen I.T."/>
        </authorList>
    </citation>
    <scope>NUCLEOTIDE SEQUENCE [LARGE SCALE GENOMIC DNA]</scope>
    <source>
        <strain evidence="10">ATCC BAA-888 / DSM 13862 / ZAS-9</strain>
    </source>
</reference>
<dbReference type="PANTHER" id="PTHR30151">
    <property type="entry name" value="ALKANE SULFONATE ABC TRANSPORTER-RELATED, MEMBRANE SUBUNIT"/>
    <property type="match status" value="1"/>
</dbReference>
<dbReference type="InterPro" id="IPR000515">
    <property type="entry name" value="MetI-like"/>
</dbReference>
<feature type="transmembrane region" description="Helical" evidence="7">
    <location>
        <begin position="125"/>
        <end position="148"/>
    </location>
</feature>
<accession>F5YEM8</accession>
<dbReference type="PROSITE" id="PS50928">
    <property type="entry name" value="ABC_TM1"/>
    <property type="match status" value="1"/>
</dbReference>
<feature type="transmembrane region" description="Helical" evidence="7">
    <location>
        <begin position="12"/>
        <end position="29"/>
    </location>
</feature>
<protein>
    <submittedName>
        <fullName evidence="9">ABC transporter, permease protein</fullName>
    </submittedName>
</protein>
<dbReference type="HOGENOM" id="CLU_046113_0_0_12"/>
<evidence type="ECO:0000256" key="3">
    <source>
        <dbReference type="ARBA" id="ARBA00022475"/>
    </source>
</evidence>
<gene>
    <name evidence="9" type="ordered locus">TREAZ_1482</name>
</gene>
<evidence type="ECO:0000256" key="1">
    <source>
        <dbReference type="ARBA" id="ARBA00004651"/>
    </source>
</evidence>
<evidence type="ECO:0000256" key="4">
    <source>
        <dbReference type="ARBA" id="ARBA00022692"/>
    </source>
</evidence>
<dbReference type="Gene3D" id="1.10.3720.10">
    <property type="entry name" value="MetI-like"/>
    <property type="match status" value="1"/>
</dbReference>
<dbReference type="Proteomes" id="UP000009222">
    <property type="component" value="Chromosome"/>
</dbReference>
<keyword evidence="10" id="KW-1185">Reference proteome</keyword>
<dbReference type="KEGG" id="taz:TREAZ_1482"/>
<organism evidence="9 10">
    <name type="scientific">Leadbettera azotonutricia (strain ATCC BAA-888 / DSM 13862 / ZAS-9)</name>
    <name type="common">Treponema azotonutricium</name>
    <dbReference type="NCBI Taxonomy" id="545695"/>
    <lineage>
        <taxon>Bacteria</taxon>
        <taxon>Pseudomonadati</taxon>
        <taxon>Spirochaetota</taxon>
        <taxon>Spirochaetia</taxon>
        <taxon>Spirochaetales</taxon>
        <taxon>Breznakiellaceae</taxon>
        <taxon>Leadbettera</taxon>
    </lineage>
</organism>
<evidence type="ECO:0000256" key="2">
    <source>
        <dbReference type="ARBA" id="ARBA00022448"/>
    </source>
</evidence>